<feature type="region of interest" description="Disordered" evidence="1">
    <location>
        <begin position="644"/>
        <end position="666"/>
    </location>
</feature>
<name>A0A0C2TRS3_AMAMK</name>
<dbReference type="GO" id="GO:0003729">
    <property type="term" value="F:mRNA binding"/>
    <property type="evidence" value="ECO:0007669"/>
    <property type="project" value="TreeGrafter"/>
</dbReference>
<feature type="region of interest" description="Disordered" evidence="1">
    <location>
        <begin position="1"/>
        <end position="288"/>
    </location>
</feature>
<dbReference type="InParanoid" id="A0A0C2TRS3"/>
<protein>
    <recommendedName>
        <fullName evidence="3">YTH domain-containing protein</fullName>
    </recommendedName>
</protein>
<dbReference type="EMBL" id="KN818225">
    <property type="protein sequence ID" value="KIL69964.1"/>
    <property type="molecule type" value="Genomic_DNA"/>
</dbReference>
<gene>
    <name evidence="4" type="ORF">M378DRAFT_157214</name>
</gene>
<feature type="domain" description="YTH" evidence="3">
    <location>
        <begin position="480"/>
        <end position="615"/>
    </location>
</feature>
<dbReference type="Proteomes" id="UP000054549">
    <property type="component" value="Unassembled WGS sequence"/>
</dbReference>
<proteinExistence type="predicted"/>
<feature type="compositionally biased region" description="Pro residues" evidence="1">
    <location>
        <begin position="7"/>
        <end position="22"/>
    </location>
</feature>
<feature type="compositionally biased region" description="Acidic residues" evidence="1">
    <location>
        <begin position="50"/>
        <end position="69"/>
    </location>
</feature>
<keyword evidence="2" id="KW-0472">Membrane</keyword>
<accession>A0A0C2TRS3</accession>
<dbReference type="PANTHER" id="PTHR12357">
    <property type="entry name" value="YTH YT521-B HOMOLOGY DOMAIN-CONTAINING"/>
    <property type="match status" value="1"/>
</dbReference>
<dbReference type="GO" id="GO:0061157">
    <property type="term" value="P:mRNA destabilization"/>
    <property type="evidence" value="ECO:0007669"/>
    <property type="project" value="TreeGrafter"/>
</dbReference>
<keyword evidence="2" id="KW-0812">Transmembrane</keyword>
<evidence type="ECO:0000256" key="1">
    <source>
        <dbReference type="SAM" id="MobiDB-lite"/>
    </source>
</evidence>
<dbReference type="OrthoDB" id="306690at2759"/>
<keyword evidence="5" id="KW-1185">Reference proteome</keyword>
<dbReference type="STRING" id="946122.A0A0C2TRS3"/>
<dbReference type="GO" id="GO:1990247">
    <property type="term" value="F:N6-methyladenosine-containing RNA reader activity"/>
    <property type="evidence" value="ECO:0007669"/>
    <property type="project" value="TreeGrafter"/>
</dbReference>
<sequence>MSSVQPANPPLPPIPPIPPSPPNIASTVRRHHTISASSRSARAAARESITEEVLDQPLSNDDEPLDEDWVGGVGAVGEKTSLHRQSSLPTKYHRAFGPRGANRAPKTVNSLAAIAGHEGDEEPWNIGEYSVADEEQPPTEQQPPLEALEAQASNSPLSPHFAKAPREPSPPPGSGMRRHVSLTYGAATGSNRKVSSLKRAGTIQASSMNATIPSHSTSTVTPPEPIEDKQYEEYSPAPEDTGPAYEEEYFARQQPSNQYSTSPSVGRSSPWTPGGEWRGTGYSNTGHTIDDVQRALSTIEISANNQNMNQSYNPGGQSVHPPRFNPPYPPPPHVMGSRHSQSSSSSSGNGKSAQLVTDYEGRQTPHSQRSPYLQAGNNERNSWDQKGHVLSNRSSNSNLQYGYQQGASQHGKNGSSGGAPQGQVQHPRLNAGSSFGQPQPASPGQTSAASGFLTSSIDVPTLIATKGYNPIDFDTKPAFARYFVIKSYTEDDVHKSLKYEIWSSTDPGNKRLDKAFKEVNGRGPVYLFFSVNASGHFCGMAEMLTPVDYTRSSTVWASDKWKGVFKVRWLFVRDIPNVNLRHIRLNNTQERKPVTHSRDTQELLPDAGQEMLRIFHTHPAKTSLLQDFAFYELQSLQKIQAQGIATPSSPAQSNSVVHSPQIQPAPVPQSAMQHQQHQQQHNNTFGMTGSPNPMAAYQMAQMNPMLQMQLGMGMGMGMAGMGMAGMGMGGMAGMAGMGMGGMGGMGSQFTMGPATTQAMHQSVMRHPSPSPSQGGQSGQGGQGGPSTQSGSFVGF</sequence>
<feature type="compositionally biased region" description="Low complexity" evidence="1">
    <location>
        <begin position="34"/>
        <end position="43"/>
    </location>
</feature>
<feature type="compositionally biased region" description="Polar residues" evidence="1">
    <location>
        <begin position="203"/>
        <end position="221"/>
    </location>
</feature>
<evidence type="ECO:0000313" key="4">
    <source>
        <dbReference type="EMBL" id="KIL69964.1"/>
    </source>
</evidence>
<dbReference type="InterPro" id="IPR045168">
    <property type="entry name" value="YTH_prot"/>
</dbReference>
<dbReference type="Gene3D" id="3.10.590.10">
    <property type="entry name" value="ph1033 like domains"/>
    <property type="match status" value="1"/>
</dbReference>
<feature type="compositionally biased region" description="Gly residues" evidence="1">
    <location>
        <begin position="775"/>
        <end position="784"/>
    </location>
</feature>
<dbReference type="InterPro" id="IPR007275">
    <property type="entry name" value="YTH_domain"/>
</dbReference>
<feature type="compositionally biased region" description="Pro residues" evidence="1">
    <location>
        <begin position="323"/>
        <end position="333"/>
    </location>
</feature>
<dbReference type="GO" id="GO:0005737">
    <property type="term" value="C:cytoplasm"/>
    <property type="evidence" value="ECO:0007669"/>
    <property type="project" value="TreeGrafter"/>
</dbReference>
<dbReference type="Pfam" id="PF04146">
    <property type="entry name" value="YTH"/>
    <property type="match status" value="1"/>
</dbReference>
<feature type="region of interest" description="Disordered" evidence="1">
    <location>
        <begin position="306"/>
        <end position="449"/>
    </location>
</feature>
<feature type="compositionally biased region" description="Polar residues" evidence="1">
    <location>
        <begin position="391"/>
        <end position="413"/>
    </location>
</feature>
<feature type="compositionally biased region" description="Low complexity" evidence="1">
    <location>
        <begin position="785"/>
        <end position="795"/>
    </location>
</feature>
<feature type="compositionally biased region" description="Low complexity" evidence="1">
    <location>
        <begin position="337"/>
        <end position="352"/>
    </location>
</feature>
<feature type="compositionally biased region" description="Polar residues" evidence="1">
    <location>
        <begin position="364"/>
        <end position="380"/>
    </location>
</feature>
<feature type="compositionally biased region" description="Polar residues" evidence="1">
    <location>
        <begin position="431"/>
        <end position="449"/>
    </location>
</feature>
<dbReference type="HOGENOM" id="CLU_018685_0_0_1"/>
<feature type="transmembrane region" description="Helical" evidence="2">
    <location>
        <begin position="710"/>
        <end position="735"/>
    </location>
</feature>
<dbReference type="PROSITE" id="PS50882">
    <property type="entry name" value="YTH"/>
    <property type="match status" value="1"/>
</dbReference>
<feature type="compositionally biased region" description="Polar residues" evidence="1">
    <location>
        <begin position="306"/>
        <end position="316"/>
    </location>
</feature>
<dbReference type="PANTHER" id="PTHR12357:SF89">
    <property type="entry name" value="YTH DOMAIN-CONTAINING FAMILY PROTEIN"/>
    <property type="match status" value="1"/>
</dbReference>
<feature type="region of interest" description="Disordered" evidence="1">
    <location>
        <begin position="757"/>
        <end position="795"/>
    </location>
</feature>
<dbReference type="AlphaFoldDB" id="A0A0C2TRS3"/>
<feature type="compositionally biased region" description="Polar residues" evidence="1">
    <location>
        <begin position="253"/>
        <end position="271"/>
    </location>
</feature>
<keyword evidence="2" id="KW-1133">Transmembrane helix</keyword>
<evidence type="ECO:0000259" key="3">
    <source>
        <dbReference type="PROSITE" id="PS50882"/>
    </source>
</evidence>
<evidence type="ECO:0000313" key="5">
    <source>
        <dbReference type="Proteomes" id="UP000054549"/>
    </source>
</evidence>
<reference evidence="4 5" key="1">
    <citation type="submission" date="2014-04" db="EMBL/GenBank/DDBJ databases">
        <title>Evolutionary Origins and Diversification of the Mycorrhizal Mutualists.</title>
        <authorList>
            <consortium name="DOE Joint Genome Institute"/>
            <consortium name="Mycorrhizal Genomics Consortium"/>
            <person name="Kohler A."/>
            <person name="Kuo A."/>
            <person name="Nagy L.G."/>
            <person name="Floudas D."/>
            <person name="Copeland A."/>
            <person name="Barry K.W."/>
            <person name="Cichocki N."/>
            <person name="Veneault-Fourrey C."/>
            <person name="LaButti K."/>
            <person name="Lindquist E.A."/>
            <person name="Lipzen A."/>
            <person name="Lundell T."/>
            <person name="Morin E."/>
            <person name="Murat C."/>
            <person name="Riley R."/>
            <person name="Ohm R."/>
            <person name="Sun H."/>
            <person name="Tunlid A."/>
            <person name="Henrissat B."/>
            <person name="Grigoriev I.V."/>
            <person name="Hibbett D.S."/>
            <person name="Martin F."/>
        </authorList>
    </citation>
    <scope>NUCLEOTIDE SEQUENCE [LARGE SCALE GENOMIC DNA]</scope>
    <source>
        <strain evidence="4 5">Koide BX008</strain>
    </source>
</reference>
<dbReference type="CDD" id="cd21134">
    <property type="entry name" value="YTH"/>
    <property type="match status" value="1"/>
</dbReference>
<organism evidence="4 5">
    <name type="scientific">Amanita muscaria (strain Koide BX008)</name>
    <dbReference type="NCBI Taxonomy" id="946122"/>
    <lineage>
        <taxon>Eukaryota</taxon>
        <taxon>Fungi</taxon>
        <taxon>Dikarya</taxon>
        <taxon>Basidiomycota</taxon>
        <taxon>Agaricomycotina</taxon>
        <taxon>Agaricomycetes</taxon>
        <taxon>Agaricomycetidae</taxon>
        <taxon>Agaricales</taxon>
        <taxon>Pluteineae</taxon>
        <taxon>Amanitaceae</taxon>
        <taxon>Amanita</taxon>
    </lineage>
</organism>
<feature type="compositionally biased region" description="Polar residues" evidence="1">
    <location>
        <begin position="644"/>
        <end position="662"/>
    </location>
</feature>
<evidence type="ECO:0000256" key="2">
    <source>
        <dbReference type="SAM" id="Phobius"/>
    </source>
</evidence>